<dbReference type="eggNOG" id="KOG0851">
    <property type="taxonomic scope" value="Eukaryota"/>
</dbReference>
<dbReference type="OrthoDB" id="1113793at2759"/>
<dbReference type="EMBL" id="CM002871">
    <property type="protein sequence ID" value="KFK38913.1"/>
    <property type="molecule type" value="Genomic_DNA"/>
</dbReference>
<keyword evidence="5" id="KW-1185">Reference proteome</keyword>
<dbReference type="Proteomes" id="UP000029120">
    <property type="component" value="Chromosome 3"/>
</dbReference>
<dbReference type="CDD" id="cd04481">
    <property type="entry name" value="RPA1_DBD_B_like"/>
    <property type="match status" value="1"/>
</dbReference>
<dbReference type="CDD" id="cd04480">
    <property type="entry name" value="RPA1_DBD_A_like"/>
    <property type="match status" value="1"/>
</dbReference>
<dbReference type="Gramene" id="KFK38913">
    <property type="protein sequence ID" value="KFK38913"/>
    <property type="gene ID" value="AALP_AA3G177000"/>
</dbReference>
<dbReference type="AlphaFoldDB" id="A0A087H9W1"/>
<proteinExistence type="predicted"/>
<protein>
    <submittedName>
        <fullName evidence="4">Uncharacterized protein</fullName>
    </submittedName>
</protein>
<dbReference type="Pfam" id="PF16900">
    <property type="entry name" value="REPA_OB_2"/>
    <property type="match status" value="1"/>
</dbReference>
<dbReference type="PANTHER" id="PTHR47165">
    <property type="entry name" value="OS03G0429900 PROTEIN"/>
    <property type="match status" value="1"/>
</dbReference>
<dbReference type="Gene3D" id="2.40.50.140">
    <property type="entry name" value="Nucleic acid-binding proteins"/>
    <property type="match status" value="2"/>
</dbReference>
<dbReference type="InterPro" id="IPR003871">
    <property type="entry name" value="RFA1B/D_OB_1st"/>
</dbReference>
<evidence type="ECO:0000313" key="5">
    <source>
        <dbReference type="Proteomes" id="UP000029120"/>
    </source>
</evidence>
<dbReference type="InterPro" id="IPR031657">
    <property type="entry name" value="REPA_OB_2"/>
</dbReference>
<reference evidence="5" key="1">
    <citation type="journal article" date="2015" name="Nat. Plants">
        <title>Genome expansion of Arabis alpina linked with retrotransposition and reduced symmetric DNA methylation.</title>
        <authorList>
            <person name="Willing E.M."/>
            <person name="Rawat V."/>
            <person name="Mandakova T."/>
            <person name="Maumus F."/>
            <person name="James G.V."/>
            <person name="Nordstroem K.J."/>
            <person name="Becker C."/>
            <person name="Warthmann N."/>
            <person name="Chica C."/>
            <person name="Szarzynska B."/>
            <person name="Zytnicki M."/>
            <person name="Albani M.C."/>
            <person name="Kiefer C."/>
            <person name="Bergonzi S."/>
            <person name="Castaings L."/>
            <person name="Mateos J.L."/>
            <person name="Berns M.C."/>
            <person name="Bujdoso N."/>
            <person name="Piofczyk T."/>
            <person name="de Lorenzo L."/>
            <person name="Barrero-Sicilia C."/>
            <person name="Mateos I."/>
            <person name="Piednoel M."/>
            <person name="Hagmann J."/>
            <person name="Chen-Min-Tao R."/>
            <person name="Iglesias-Fernandez R."/>
            <person name="Schuster S.C."/>
            <person name="Alonso-Blanco C."/>
            <person name="Roudier F."/>
            <person name="Carbonero P."/>
            <person name="Paz-Ares J."/>
            <person name="Davis S.J."/>
            <person name="Pecinka A."/>
            <person name="Quesneville H."/>
            <person name="Colot V."/>
            <person name="Lysak M.A."/>
            <person name="Weigel D."/>
            <person name="Coupland G."/>
            <person name="Schneeberger K."/>
        </authorList>
    </citation>
    <scope>NUCLEOTIDE SEQUENCE [LARGE SCALE GENOMIC DNA]</scope>
    <source>
        <strain evidence="5">cv. Pajares</strain>
    </source>
</reference>
<dbReference type="SUPFAM" id="SSF50249">
    <property type="entry name" value="Nucleic acid-binding proteins"/>
    <property type="match status" value="2"/>
</dbReference>
<accession>A0A087H9W1</accession>
<dbReference type="Pfam" id="PF02721">
    <property type="entry name" value="DUF223"/>
    <property type="match status" value="1"/>
</dbReference>
<feature type="domain" description="Replication protein A OB" evidence="3">
    <location>
        <begin position="115"/>
        <end position="195"/>
    </location>
</feature>
<dbReference type="OMA" id="NRIGCYE"/>
<evidence type="ECO:0000256" key="1">
    <source>
        <dbReference type="ARBA" id="ARBA00023125"/>
    </source>
</evidence>
<feature type="domain" description="Replication protein A 70 kDa DNA-binding subunit B/D first OB fold" evidence="2">
    <location>
        <begin position="2"/>
        <end position="92"/>
    </location>
</feature>
<gene>
    <name evidence="4" type="ordered locus">AALP_Aa3g177000</name>
</gene>
<dbReference type="GO" id="GO:0003677">
    <property type="term" value="F:DNA binding"/>
    <property type="evidence" value="ECO:0007669"/>
    <property type="project" value="UniProtKB-KW"/>
</dbReference>
<evidence type="ECO:0000259" key="3">
    <source>
        <dbReference type="Pfam" id="PF16900"/>
    </source>
</evidence>
<sequence length="326" mass="37085">MTGSKISVLILRLWRKNFKGGGPMEMILVDSQGDRIHATVDSDLASKYDAKLREGLAVTIESFKVTPYVGDYRTNPHPFKISFFRTTDVLKCEKFPSVVPEKYIADFTRINTSVMDKAIMIDVVGQIVDVQPLTEIISKGKNLSKLDFYFVDELSTKLLCTFWGDYAKAFWKFISQHKDTQVVCLIRFVAVKEYRSSWHVTNSYDATQYFYNSDIPTIKRFNTMLPPDSLSLTINNSAPPTVPLYQEFFELNKKKSIYDIVYSNERGAAELAQEIAHDDQAILPLAIKQLVGQTMLFKDSTLINIDGDSMELKIDSVVPLDLKRSP</sequence>
<name>A0A087H9W1_ARAAL</name>
<organism evidence="4 5">
    <name type="scientific">Arabis alpina</name>
    <name type="common">Alpine rock-cress</name>
    <dbReference type="NCBI Taxonomy" id="50452"/>
    <lineage>
        <taxon>Eukaryota</taxon>
        <taxon>Viridiplantae</taxon>
        <taxon>Streptophyta</taxon>
        <taxon>Embryophyta</taxon>
        <taxon>Tracheophyta</taxon>
        <taxon>Spermatophyta</taxon>
        <taxon>Magnoliopsida</taxon>
        <taxon>eudicotyledons</taxon>
        <taxon>Gunneridae</taxon>
        <taxon>Pentapetalae</taxon>
        <taxon>rosids</taxon>
        <taxon>malvids</taxon>
        <taxon>Brassicales</taxon>
        <taxon>Brassicaceae</taxon>
        <taxon>Arabideae</taxon>
        <taxon>Arabis</taxon>
    </lineage>
</organism>
<dbReference type="PANTHER" id="PTHR47165:SF4">
    <property type="entry name" value="OS03G0429900 PROTEIN"/>
    <property type="match status" value="1"/>
</dbReference>
<keyword evidence="1" id="KW-0238">DNA-binding</keyword>
<evidence type="ECO:0000259" key="2">
    <source>
        <dbReference type="Pfam" id="PF02721"/>
    </source>
</evidence>
<evidence type="ECO:0000313" key="4">
    <source>
        <dbReference type="EMBL" id="KFK38913.1"/>
    </source>
</evidence>
<dbReference type="InterPro" id="IPR012340">
    <property type="entry name" value="NA-bd_OB-fold"/>
</dbReference>